<dbReference type="InterPro" id="IPR050922">
    <property type="entry name" value="LytR/CpsA/Psr_CW_biosynth"/>
</dbReference>
<evidence type="ECO:0000259" key="6">
    <source>
        <dbReference type="Pfam" id="PF03816"/>
    </source>
</evidence>
<dbReference type="NCBIfam" id="TIGR00350">
    <property type="entry name" value="lytR_cpsA_psr"/>
    <property type="match status" value="1"/>
</dbReference>
<feature type="transmembrane region" description="Helical" evidence="5">
    <location>
        <begin position="12"/>
        <end position="35"/>
    </location>
</feature>
<dbReference type="Pfam" id="PF03816">
    <property type="entry name" value="LytR_cpsA_psr"/>
    <property type="match status" value="1"/>
</dbReference>
<dbReference type="RefSeq" id="WP_377556272.1">
    <property type="nucleotide sequence ID" value="NZ_JBHUHQ010000015.1"/>
</dbReference>
<gene>
    <name evidence="7" type="ORF">ACFSJF_09475</name>
</gene>
<dbReference type="PANTHER" id="PTHR33392">
    <property type="entry name" value="POLYISOPRENYL-TEICHOIC ACID--PEPTIDOGLYCAN TEICHOIC ACID TRANSFERASE TAGU"/>
    <property type="match status" value="1"/>
</dbReference>
<keyword evidence="8" id="KW-1185">Reference proteome</keyword>
<evidence type="ECO:0000313" key="8">
    <source>
        <dbReference type="Proteomes" id="UP001597383"/>
    </source>
</evidence>
<evidence type="ECO:0000256" key="3">
    <source>
        <dbReference type="ARBA" id="ARBA00022968"/>
    </source>
</evidence>
<evidence type="ECO:0000256" key="4">
    <source>
        <dbReference type="ARBA" id="ARBA00022989"/>
    </source>
</evidence>
<proteinExistence type="inferred from homology"/>
<evidence type="ECO:0000313" key="7">
    <source>
        <dbReference type="EMBL" id="MFD2044496.1"/>
    </source>
</evidence>
<dbReference type="PANTHER" id="PTHR33392:SF3">
    <property type="entry name" value="POLYISOPRENYL-TEICHOIC ACID--PEPTIDOGLYCAN TEICHOIC ACID TRANSFERASE TAGT"/>
    <property type="match status" value="1"/>
</dbReference>
<sequence length="327" mass="37495">MTKNKIFKKRYWIIGCIILVIILSVSGGYLTHLYIKTENMVNESQEEIIRESDKSQLRSEKVNPVQDNVSVLFLGIDTSEHRNYGEKSRTDAIILATFNKQDHSVKLLTIPRDTYVYVPEVNYNTKINHAHFYGGPKATLETVEEFLHIPVDYYVRMNFDAFVEVVDALDGVMFDVPYEIIESDSHDQKKAIHLSPGYQKLNGEEALALARTRKYDSDVDRGKRQQEMIKAIVSKATSLTSVLKLSNIVDSIGDNLTTNLSFQEIRGFISYGLDKEINIDTLNFKGSGIYMDGAWFYKVEEESRKQIQQELNMHLNLSMNFAKQLLV</sequence>
<organism evidence="7 8">
    <name type="scientific">Ornithinibacillus salinisoli</name>
    <dbReference type="NCBI Taxonomy" id="1848459"/>
    <lineage>
        <taxon>Bacteria</taxon>
        <taxon>Bacillati</taxon>
        <taxon>Bacillota</taxon>
        <taxon>Bacilli</taxon>
        <taxon>Bacillales</taxon>
        <taxon>Bacillaceae</taxon>
        <taxon>Ornithinibacillus</taxon>
    </lineage>
</organism>
<reference evidence="8" key="1">
    <citation type="journal article" date="2019" name="Int. J. Syst. Evol. Microbiol.">
        <title>The Global Catalogue of Microorganisms (GCM) 10K type strain sequencing project: providing services to taxonomists for standard genome sequencing and annotation.</title>
        <authorList>
            <consortium name="The Broad Institute Genomics Platform"/>
            <consortium name="The Broad Institute Genome Sequencing Center for Infectious Disease"/>
            <person name="Wu L."/>
            <person name="Ma J."/>
        </authorList>
    </citation>
    <scope>NUCLEOTIDE SEQUENCE [LARGE SCALE GENOMIC DNA]</scope>
    <source>
        <strain evidence="8">R28</strain>
    </source>
</reference>
<evidence type="ECO:0000256" key="1">
    <source>
        <dbReference type="ARBA" id="ARBA00006068"/>
    </source>
</evidence>
<comment type="caution">
    <text evidence="7">The sequence shown here is derived from an EMBL/GenBank/DDBJ whole genome shotgun (WGS) entry which is preliminary data.</text>
</comment>
<dbReference type="Proteomes" id="UP001597383">
    <property type="component" value="Unassembled WGS sequence"/>
</dbReference>
<keyword evidence="3" id="KW-0735">Signal-anchor</keyword>
<protein>
    <submittedName>
        <fullName evidence="7">LCP family protein</fullName>
    </submittedName>
</protein>
<dbReference type="EMBL" id="JBHUHQ010000015">
    <property type="protein sequence ID" value="MFD2044496.1"/>
    <property type="molecule type" value="Genomic_DNA"/>
</dbReference>
<keyword evidence="5" id="KW-0472">Membrane</keyword>
<evidence type="ECO:0000256" key="5">
    <source>
        <dbReference type="SAM" id="Phobius"/>
    </source>
</evidence>
<comment type="similarity">
    <text evidence="1">Belongs to the LytR/CpsA/Psr (LCP) family.</text>
</comment>
<name>A0ABW4VZJ0_9BACI</name>
<keyword evidence="2 5" id="KW-0812">Transmembrane</keyword>
<dbReference type="InterPro" id="IPR004474">
    <property type="entry name" value="LytR_CpsA_psr"/>
</dbReference>
<dbReference type="Gene3D" id="3.40.630.190">
    <property type="entry name" value="LCP protein"/>
    <property type="match status" value="1"/>
</dbReference>
<keyword evidence="4 5" id="KW-1133">Transmembrane helix</keyword>
<feature type="domain" description="Cell envelope-related transcriptional attenuator" evidence="6">
    <location>
        <begin position="89"/>
        <end position="237"/>
    </location>
</feature>
<evidence type="ECO:0000256" key="2">
    <source>
        <dbReference type="ARBA" id="ARBA00022692"/>
    </source>
</evidence>
<accession>A0ABW4VZJ0</accession>